<dbReference type="Gene3D" id="3.40.630.30">
    <property type="match status" value="1"/>
</dbReference>
<keyword evidence="3" id="KW-1185">Reference proteome</keyword>
<dbReference type="Pfam" id="PF13508">
    <property type="entry name" value="Acetyltransf_7"/>
    <property type="match status" value="1"/>
</dbReference>
<dbReference type="InterPro" id="IPR016181">
    <property type="entry name" value="Acyl_CoA_acyltransferase"/>
</dbReference>
<comment type="caution">
    <text evidence="2">The sequence shown here is derived from an EMBL/GenBank/DDBJ whole genome shotgun (WGS) entry which is preliminary data.</text>
</comment>
<dbReference type="CDD" id="cd04301">
    <property type="entry name" value="NAT_SF"/>
    <property type="match status" value="1"/>
</dbReference>
<gene>
    <name evidence="2" type="ORF">DI396_02650</name>
</gene>
<evidence type="ECO:0000313" key="2">
    <source>
        <dbReference type="EMBL" id="PYC48985.1"/>
    </source>
</evidence>
<feature type="domain" description="N-acetyltransferase" evidence="1">
    <location>
        <begin position="6"/>
        <end position="142"/>
    </location>
</feature>
<name>A0A2V4MQI8_9RHOB</name>
<dbReference type="EMBL" id="QFVT01000002">
    <property type="protein sequence ID" value="PYC48985.1"/>
    <property type="molecule type" value="Genomic_DNA"/>
</dbReference>
<evidence type="ECO:0000259" key="1">
    <source>
        <dbReference type="PROSITE" id="PS51186"/>
    </source>
</evidence>
<dbReference type="Proteomes" id="UP000248012">
    <property type="component" value="Unassembled WGS sequence"/>
</dbReference>
<dbReference type="PROSITE" id="PS51186">
    <property type="entry name" value="GNAT"/>
    <property type="match status" value="1"/>
</dbReference>
<dbReference type="InterPro" id="IPR000182">
    <property type="entry name" value="GNAT_dom"/>
</dbReference>
<keyword evidence="2" id="KW-0808">Transferase</keyword>
<reference evidence="2 3" key="1">
    <citation type="submission" date="2018-05" db="EMBL/GenBank/DDBJ databases">
        <title>Oceanovita maritima gen. nov., sp. nov., a marine bacterium in the family Rhodobacteraceae isolated from surface seawater of Lundu port Xiamen, China.</title>
        <authorList>
            <person name="Hetharua B.H."/>
            <person name="Min D."/>
            <person name="Liao H."/>
            <person name="Tian Y."/>
        </authorList>
    </citation>
    <scope>NUCLEOTIDE SEQUENCE [LARGE SCALE GENOMIC DNA]</scope>
    <source>
        <strain evidence="2 3">FSX-11</strain>
    </source>
</reference>
<sequence length="159" mass="16942">MMIRPDFLRDMRRGEEPEVAALLAQAFGGKDEARLVEALRKSRAIAGEMVLPSKDGVVGYLALAAMTAPKGWLCLAPVAIRPDLQGLGHGRRMVGMITEWGRLSGNTLVVLGDPAFYTRCGFTPISDGFTSPYPIDHTLTAGPAKAAPSALIYPKAFGG</sequence>
<evidence type="ECO:0000313" key="3">
    <source>
        <dbReference type="Proteomes" id="UP000248012"/>
    </source>
</evidence>
<proteinExistence type="predicted"/>
<organism evidence="2 3">
    <name type="scientific">Litorivita pollutaquae</name>
    <dbReference type="NCBI Taxonomy" id="2200892"/>
    <lineage>
        <taxon>Bacteria</taxon>
        <taxon>Pseudomonadati</taxon>
        <taxon>Pseudomonadota</taxon>
        <taxon>Alphaproteobacteria</taxon>
        <taxon>Rhodobacterales</taxon>
        <taxon>Paracoccaceae</taxon>
        <taxon>Litorivita</taxon>
    </lineage>
</organism>
<dbReference type="SUPFAM" id="SSF55729">
    <property type="entry name" value="Acyl-CoA N-acyltransferases (Nat)"/>
    <property type="match status" value="1"/>
</dbReference>
<protein>
    <submittedName>
        <fullName evidence="2">N-acetyltransferase</fullName>
    </submittedName>
</protein>
<dbReference type="AlphaFoldDB" id="A0A2V4MQI8"/>
<accession>A0A2V4MQI8</accession>
<dbReference type="GO" id="GO:0016747">
    <property type="term" value="F:acyltransferase activity, transferring groups other than amino-acyl groups"/>
    <property type="evidence" value="ECO:0007669"/>
    <property type="project" value="InterPro"/>
</dbReference>
<dbReference type="OrthoDB" id="9797178at2"/>